<evidence type="ECO:0000313" key="3">
    <source>
        <dbReference type="Proteomes" id="UP001254165"/>
    </source>
</evidence>
<dbReference type="Pfam" id="PF13490">
    <property type="entry name" value="zf-HC2"/>
    <property type="match status" value="1"/>
</dbReference>
<dbReference type="InterPro" id="IPR027383">
    <property type="entry name" value="Znf_put"/>
</dbReference>
<accession>A0ABU3NRB9</accession>
<feature type="domain" description="Putative zinc-finger" evidence="1">
    <location>
        <begin position="6"/>
        <end position="40"/>
    </location>
</feature>
<dbReference type="Gene3D" id="1.10.10.1320">
    <property type="entry name" value="Anti-sigma factor, zinc-finger domain"/>
    <property type="match status" value="1"/>
</dbReference>
<keyword evidence="3" id="KW-1185">Reference proteome</keyword>
<organism evidence="2 3">
    <name type="scientific">Thermanaerothrix solaris</name>
    <dbReference type="NCBI Taxonomy" id="3058434"/>
    <lineage>
        <taxon>Bacteria</taxon>
        <taxon>Bacillati</taxon>
        <taxon>Chloroflexota</taxon>
        <taxon>Anaerolineae</taxon>
        <taxon>Anaerolineales</taxon>
        <taxon>Anaerolineaceae</taxon>
        <taxon>Thermanaerothrix</taxon>
    </lineage>
</organism>
<dbReference type="Proteomes" id="UP001254165">
    <property type="component" value="Unassembled WGS sequence"/>
</dbReference>
<gene>
    <name evidence="2" type="ORF">QYE77_14015</name>
</gene>
<evidence type="ECO:0000259" key="1">
    <source>
        <dbReference type="Pfam" id="PF13490"/>
    </source>
</evidence>
<comment type="caution">
    <text evidence="2">The sequence shown here is derived from an EMBL/GenBank/DDBJ whole genome shotgun (WGS) entry which is preliminary data.</text>
</comment>
<dbReference type="EMBL" id="JAUHMF010000002">
    <property type="protein sequence ID" value="MDT8899378.1"/>
    <property type="molecule type" value="Genomic_DNA"/>
</dbReference>
<proteinExistence type="predicted"/>
<protein>
    <submittedName>
        <fullName evidence="2">Zf-HC2 domain-containing protein</fullName>
    </submittedName>
</protein>
<name>A0ABU3NRB9_9CHLR</name>
<dbReference type="InterPro" id="IPR041916">
    <property type="entry name" value="Anti_sigma_zinc_sf"/>
</dbReference>
<evidence type="ECO:0000313" key="2">
    <source>
        <dbReference type="EMBL" id="MDT8899378.1"/>
    </source>
</evidence>
<sequence length="81" mass="9536">MPPKKCRALLSQLSDYVDGSLDPRLCKALERHLRTCPNCRVVLNTLQKTIDLYRTVGENEDMPTEVRERLFRRLDLTEYLK</sequence>
<dbReference type="RefSeq" id="WP_315626073.1">
    <property type="nucleotide sequence ID" value="NZ_JAUHMF010000002.1"/>
</dbReference>
<reference evidence="2 3" key="1">
    <citation type="submission" date="2023-07" db="EMBL/GenBank/DDBJ databases">
        <title>Novel species of Thermanaerothrix with wide hydrolytic capabilities.</title>
        <authorList>
            <person name="Zayulina K.S."/>
            <person name="Podosokorskaya O.A."/>
            <person name="Elcheninov A.G."/>
        </authorList>
    </citation>
    <scope>NUCLEOTIDE SEQUENCE [LARGE SCALE GENOMIC DNA]</scope>
    <source>
        <strain evidence="2 3">4228-RoL</strain>
    </source>
</reference>